<evidence type="ECO:0000313" key="1">
    <source>
        <dbReference type="EMBL" id="KAL3510694.1"/>
    </source>
</evidence>
<proteinExistence type="predicted"/>
<dbReference type="EMBL" id="JBJUIK010000012">
    <property type="protein sequence ID" value="KAL3510694.1"/>
    <property type="molecule type" value="Genomic_DNA"/>
</dbReference>
<keyword evidence="2" id="KW-1185">Reference proteome</keyword>
<sequence length="117" mass="14016">MSNKDFANMDKKGKSGIVLNLSDKDLWEVASEIMAKRMWDKLKDLYMKKTVVNRFYHKQSLYMLRMIQVQVNADKTLEPEPKEEEYFIARDRPRREIRLPQSPKDLKLKEKKTMFAC</sequence>
<dbReference type="AlphaFoldDB" id="A0ABD2YV13"/>
<protein>
    <submittedName>
        <fullName evidence="1">Uncharacterized protein</fullName>
    </submittedName>
</protein>
<comment type="caution">
    <text evidence="1">The sequence shown here is derived from an EMBL/GenBank/DDBJ whole genome shotgun (WGS) entry which is preliminary data.</text>
</comment>
<evidence type="ECO:0000313" key="2">
    <source>
        <dbReference type="Proteomes" id="UP001630127"/>
    </source>
</evidence>
<dbReference type="Proteomes" id="UP001630127">
    <property type="component" value="Unassembled WGS sequence"/>
</dbReference>
<reference evidence="1 2" key="1">
    <citation type="submission" date="2024-11" db="EMBL/GenBank/DDBJ databases">
        <title>A near-complete genome assembly of Cinchona calisaya.</title>
        <authorList>
            <person name="Lian D.C."/>
            <person name="Zhao X.W."/>
            <person name="Wei L."/>
        </authorList>
    </citation>
    <scope>NUCLEOTIDE SEQUENCE [LARGE SCALE GENOMIC DNA]</scope>
    <source>
        <tissue evidence="1">Nenye</tissue>
    </source>
</reference>
<gene>
    <name evidence="1" type="ORF">ACH5RR_030095</name>
</gene>
<accession>A0ABD2YV13</accession>
<organism evidence="1 2">
    <name type="scientific">Cinchona calisaya</name>
    <dbReference type="NCBI Taxonomy" id="153742"/>
    <lineage>
        <taxon>Eukaryota</taxon>
        <taxon>Viridiplantae</taxon>
        <taxon>Streptophyta</taxon>
        <taxon>Embryophyta</taxon>
        <taxon>Tracheophyta</taxon>
        <taxon>Spermatophyta</taxon>
        <taxon>Magnoliopsida</taxon>
        <taxon>eudicotyledons</taxon>
        <taxon>Gunneridae</taxon>
        <taxon>Pentapetalae</taxon>
        <taxon>asterids</taxon>
        <taxon>lamiids</taxon>
        <taxon>Gentianales</taxon>
        <taxon>Rubiaceae</taxon>
        <taxon>Cinchonoideae</taxon>
        <taxon>Cinchoneae</taxon>
        <taxon>Cinchona</taxon>
    </lineage>
</organism>
<dbReference type="Pfam" id="PF14223">
    <property type="entry name" value="Retrotran_gag_2"/>
    <property type="match status" value="1"/>
</dbReference>
<name>A0ABD2YV13_9GENT</name>